<dbReference type="OrthoDB" id="426718at2759"/>
<evidence type="ECO:0000259" key="2">
    <source>
        <dbReference type="Pfam" id="PF01764"/>
    </source>
</evidence>
<dbReference type="InterPro" id="IPR002921">
    <property type="entry name" value="Fungal_lipase-type"/>
</dbReference>
<proteinExistence type="predicted"/>
<evidence type="ECO:0000313" key="3">
    <source>
        <dbReference type="EMBL" id="KAJ4956496.1"/>
    </source>
</evidence>
<feature type="signal peptide" evidence="1">
    <location>
        <begin position="1"/>
        <end position="23"/>
    </location>
</feature>
<dbReference type="Gene3D" id="3.40.50.1820">
    <property type="entry name" value="alpha/beta hydrolase"/>
    <property type="match status" value="1"/>
</dbReference>
<name>A0A9Q0GYD9_9MAGN</name>
<comment type="caution">
    <text evidence="3">The sequence shown here is derived from an EMBL/GenBank/DDBJ whole genome shotgun (WGS) entry which is preliminary data.</text>
</comment>
<reference evidence="3" key="1">
    <citation type="journal article" date="2023" name="Plant J.">
        <title>The genome of the king protea, Protea cynaroides.</title>
        <authorList>
            <person name="Chang J."/>
            <person name="Duong T.A."/>
            <person name="Schoeman C."/>
            <person name="Ma X."/>
            <person name="Roodt D."/>
            <person name="Barker N."/>
            <person name="Li Z."/>
            <person name="Van de Peer Y."/>
            <person name="Mizrachi E."/>
        </authorList>
    </citation>
    <scope>NUCLEOTIDE SEQUENCE</scope>
    <source>
        <tissue evidence="3">Young leaves</tissue>
    </source>
</reference>
<dbReference type="SUPFAM" id="SSF53474">
    <property type="entry name" value="alpha/beta-Hydrolases"/>
    <property type="match status" value="1"/>
</dbReference>
<accession>A0A9Q0GYD9</accession>
<evidence type="ECO:0000313" key="4">
    <source>
        <dbReference type="Proteomes" id="UP001141806"/>
    </source>
</evidence>
<dbReference type="AlphaFoldDB" id="A0A9Q0GYD9"/>
<evidence type="ECO:0000256" key="1">
    <source>
        <dbReference type="SAM" id="SignalP"/>
    </source>
</evidence>
<dbReference type="PANTHER" id="PTHR45856">
    <property type="entry name" value="ALPHA/BETA-HYDROLASES SUPERFAMILY PROTEIN"/>
    <property type="match status" value="1"/>
</dbReference>
<keyword evidence="1" id="KW-0732">Signal</keyword>
<dbReference type="Pfam" id="PF01764">
    <property type="entry name" value="Lipase_3"/>
    <property type="match status" value="1"/>
</dbReference>
<dbReference type="GO" id="GO:0006629">
    <property type="term" value="P:lipid metabolic process"/>
    <property type="evidence" value="ECO:0007669"/>
    <property type="project" value="InterPro"/>
</dbReference>
<feature type="domain" description="Fungal lipase-type" evidence="2">
    <location>
        <begin position="102"/>
        <end position="240"/>
    </location>
</feature>
<protein>
    <recommendedName>
        <fullName evidence="2">Fungal lipase-type domain-containing protein</fullName>
    </recommendedName>
</protein>
<dbReference type="Proteomes" id="UP001141806">
    <property type="component" value="Unassembled WGS sequence"/>
</dbReference>
<dbReference type="InterPro" id="IPR029058">
    <property type="entry name" value="AB_hydrolase_fold"/>
</dbReference>
<dbReference type="PANTHER" id="PTHR45856:SF11">
    <property type="entry name" value="FUNGAL LIPASE-LIKE DOMAIN-CONTAINING PROTEIN"/>
    <property type="match status" value="1"/>
</dbReference>
<sequence>MVMGRFRWLKLAVLFSLLAVCGGRELRATHKDPLPFYNRTLAKILVEYASAVYMTDLTELFTWTCSRCNDMTKGFEIIELIVDIQHCLQGFVGVAQDLNAIVIAFRGTQEHSLQNWIEDLFWKQLDLNYPGMPDAMVHHGFYSAYHNTTLRPAVLDAVKKARQLYGDIGIMVTGHSMGGAMASFCALDLAVNHGARIIQLMTFGQPRIGNSDFASYLSKHVPNTIRIVNDHDIVPHLPPYYSHFPKKTYTHFAREVWLFDIGLGSLVYTVEKVCDGSGEDPTCSRSVAGNSISDHLKYFDVNLKGDSWGSCRMVMDSHTLSYGRTDLNGNIILSRNPATSVLKLNTQTAVL</sequence>
<feature type="chain" id="PRO_5040288722" description="Fungal lipase-type domain-containing protein" evidence="1">
    <location>
        <begin position="24"/>
        <end position="351"/>
    </location>
</feature>
<dbReference type="InterPro" id="IPR051218">
    <property type="entry name" value="Sec_MonoDiacylglyc_Lipase"/>
</dbReference>
<dbReference type="CDD" id="cd00519">
    <property type="entry name" value="Lipase_3"/>
    <property type="match status" value="1"/>
</dbReference>
<gene>
    <name evidence="3" type="ORF">NE237_013279</name>
</gene>
<organism evidence="3 4">
    <name type="scientific">Protea cynaroides</name>
    <dbReference type="NCBI Taxonomy" id="273540"/>
    <lineage>
        <taxon>Eukaryota</taxon>
        <taxon>Viridiplantae</taxon>
        <taxon>Streptophyta</taxon>
        <taxon>Embryophyta</taxon>
        <taxon>Tracheophyta</taxon>
        <taxon>Spermatophyta</taxon>
        <taxon>Magnoliopsida</taxon>
        <taxon>Proteales</taxon>
        <taxon>Proteaceae</taxon>
        <taxon>Protea</taxon>
    </lineage>
</organism>
<dbReference type="EMBL" id="JAMYWD010000011">
    <property type="protein sequence ID" value="KAJ4956496.1"/>
    <property type="molecule type" value="Genomic_DNA"/>
</dbReference>
<keyword evidence="4" id="KW-1185">Reference proteome</keyword>